<dbReference type="PANTHER" id="PTHR21310">
    <property type="entry name" value="AMINOGLYCOSIDE PHOSPHOTRANSFERASE-RELATED-RELATED"/>
    <property type="match status" value="1"/>
</dbReference>
<dbReference type="AlphaFoldDB" id="A0A8H5QMT5"/>
<gene>
    <name evidence="3" type="ORF">FTJAE_12408</name>
</gene>
<dbReference type="PANTHER" id="PTHR21310:SF54">
    <property type="entry name" value="AMINOGLYCOSIDE PHOSPHOTRANSFERASE DOMAIN-CONTAINING PROTEIN"/>
    <property type="match status" value="1"/>
</dbReference>
<evidence type="ECO:0000259" key="2">
    <source>
        <dbReference type="Pfam" id="PF01636"/>
    </source>
</evidence>
<accession>A0A8H5QMT5</accession>
<organism evidence="3 4">
    <name type="scientific">Fusarium tjaetaba</name>
    <dbReference type="NCBI Taxonomy" id="1567544"/>
    <lineage>
        <taxon>Eukaryota</taxon>
        <taxon>Fungi</taxon>
        <taxon>Dikarya</taxon>
        <taxon>Ascomycota</taxon>
        <taxon>Pezizomycotina</taxon>
        <taxon>Sordariomycetes</taxon>
        <taxon>Hypocreomycetidae</taxon>
        <taxon>Hypocreales</taxon>
        <taxon>Nectriaceae</taxon>
        <taxon>Fusarium</taxon>
        <taxon>Fusarium fujikuroi species complex</taxon>
    </lineage>
</organism>
<dbReference type="InterPro" id="IPR011009">
    <property type="entry name" value="Kinase-like_dom_sf"/>
</dbReference>
<dbReference type="EMBL" id="JAAQRI010000333">
    <property type="protein sequence ID" value="KAF5618102.1"/>
    <property type="molecule type" value="Genomic_DNA"/>
</dbReference>
<reference evidence="3 4" key="1">
    <citation type="submission" date="2020-05" db="EMBL/GenBank/DDBJ databases">
        <title>Identification and distribution of gene clusters putatively required for synthesis of sphingolipid metabolism inhibitors in phylogenetically diverse species of the filamentous fungus Fusarium.</title>
        <authorList>
            <person name="Kim H.-S."/>
            <person name="Busman M."/>
            <person name="Brown D.W."/>
            <person name="Divon H."/>
            <person name="Uhlig S."/>
            <person name="Proctor R.H."/>
        </authorList>
    </citation>
    <scope>NUCLEOTIDE SEQUENCE [LARGE SCALE GENOMIC DNA]</scope>
    <source>
        <strain evidence="3 4">NRRL 66243</strain>
    </source>
</reference>
<evidence type="ECO:0000313" key="4">
    <source>
        <dbReference type="Proteomes" id="UP000530670"/>
    </source>
</evidence>
<proteinExistence type="predicted"/>
<keyword evidence="4" id="KW-1185">Reference proteome</keyword>
<feature type="domain" description="Aminoglycoside phosphotransferase" evidence="2">
    <location>
        <begin position="74"/>
        <end position="326"/>
    </location>
</feature>
<evidence type="ECO:0000313" key="3">
    <source>
        <dbReference type="EMBL" id="KAF5618102.1"/>
    </source>
</evidence>
<feature type="region of interest" description="Disordered" evidence="1">
    <location>
        <begin position="1"/>
        <end position="20"/>
    </location>
</feature>
<protein>
    <recommendedName>
        <fullName evidence="2">Aminoglycoside phosphotransferase domain-containing protein</fullName>
    </recommendedName>
</protein>
<evidence type="ECO:0000256" key="1">
    <source>
        <dbReference type="SAM" id="MobiDB-lite"/>
    </source>
</evidence>
<dbReference type="Proteomes" id="UP000530670">
    <property type="component" value="Unassembled WGS sequence"/>
</dbReference>
<dbReference type="Pfam" id="PF01636">
    <property type="entry name" value="APH"/>
    <property type="match status" value="1"/>
</dbReference>
<dbReference type="InterPro" id="IPR002575">
    <property type="entry name" value="Aminoglycoside_PTrfase"/>
</dbReference>
<feature type="compositionally biased region" description="Polar residues" evidence="1">
    <location>
        <begin position="481"/>
        <end position="499"/>
    </location>
</feature>
<dbReference type="OrthoDB" id="6130531at2759"/>
<dbReference type="SUPFAM" id="SSF75005">
    <property type="entry name" value="Arabinanase/levansucrase/invertase"/>
    <property type="match status" value="1"/>
</dbReference>
<sequence length="927" mass="104862">MSSASRPSTPPHHPNFGVRMSREDIGRLVRHILPDTTDVEVEALPSLKSFNNRIYYLKCHKGSQTVDDAVHVDELVLKINGRGFGSEKIESEVSCLLMLEHFCPEIPAPRVVAWSQDGLTIDTKDSHSGSLKLNGADESLNGWILMTRVLGKPIDLSTLGNDDKLHLATQLADYVNNWRRNLPPQTFAGNISFHQMGCQPDIKIPSSDSAREMQFLVRGMLGEELHCQDGIASLAEYYKLRIHNKMKTLETNETFAPNRVLMQSLETFIQQGLPALRALNTKGDSFVFTHYDLSPRNILISGQPPQITGIVDFEFSGFFPPLDEFLNDCIANDGDWTKDMYEVYLKRLESNGIPTPLEGIEKDHWEQMALLEELVEKIAPWWLPGKFQGEQLEQELNKVKARVGEIVSVSFISRSVRHYEERIPYARCPCGLSCLPLLSDSTGYNLFSSNPPPGNSEFAVANSYISRVMFAPLEELPMTYGSMTSPQDSATTSTHQDLCSTDDGKLQPEPSSAKKSLEDQVDDLLAILRDIRSFVMPAFPGAGRIVIVISIFSLLQERIAAACVVAEGRLDPPPSRCWIGSDCGRLDLAPATRYTGYNHTYEPPSPTDFGIWPNASWGGRIVQDRDNKRLFHLFTVQFSHGCGLKGWRPHSYIIRAESHNGPQGPYKYAQDVSKNFAHNPDIVWSPADKKYLLYSIGVEYDKKVTKCESISYTRWPNNISVSAADDIRGPWSPFKMVLDSDPPAGIHATNPSALPLWTRNNATSEIVLGIKDYSIFTAKGWDGDYKLKYQATWNVTEQENPEWTEDPFIWRDKRGNWHSINHWMIDYVENDKQQWPRVGSHLFSRKLTGPWHFKLQEAFSSNVTFTDGSWQVFQRRERPKLFFSDDEEMTPVYLTNGVQEMNQTGAAFTLVQPIGTKWKKFEKDLGF</sequence>
<dbReference type="Gene3D" id="3.90.1200.10">
    <property type="match status" value="1"/>
</dbReference>
<dbReference type="GeneID" id="59297721"/>
<dbReference type="InterPro" id="IPR051678">
    <property type="entry name" value="AGP_Transferase"/>
</dbReference>
<dbReference type="InterPro" id="IPR023296">
    <property type="entry name" value="Glyco_hydro_beta-prop_sf"/>
</dbReference>
<dbReference type="RefSeq" id="XP_037200593.1">
    <property type="nucleotide sequence ID" value="XM_037345451.1"/>
</dbReference>
<dbReference type="SUPFAM" id="SSF56112">
    <property type="entry name" value="Protein kinase-like (PK-like)"/>
    <property type="match status" value="1"/>
</dbReference>
<name>A0A8H5QMT5_9HYPO</name>
<dbReference type="CDD" id="cd08994">
    <property type="entry name" value="GH43_62_32_68_117_130-like"/>
    <property type="match status" value="1"/>
</dbReference>
<comment type="caution">
    <text evidence="3">The sequence shown here is derived from an EMBL/GenBank/DDBJ whole genome shotgun (WGS) entry which is preliminary data.</text>
</comment>
<feature type="region of interest" description="Disordered" evidence="1">
    <location>
        <begin position="481"/>
        <end position="516"/>
    </location>
</feature>